<dbReference type="RefSeq" id="WP_048779082.1">
    <property type="nucleotide sequence ID" value="NZ_JUWU01000034.1"/>
</dbReference>
<sequence>MVVSYIHAVRSRDGDNDEGSISPLIVGMCALVLLIASVTLAVTGAHVQTHRLEDLADAQAISIVRTIEHGFSEYSDNSADNARARQLAAKYLEESGASHEFVNLQVDSVQISDDRTVHVTLRARIHPPIVSAVVPDGFEVKAQARARIHQRQKDEK</sequence>
<name>A0A2A8D7U3_9MICC</name>
<keyword evidence="3" id="KW-1185">Reference proteome</keyword>
<evidence type="ECO:0000313" key="3">
    <source>
        <dbReference type="Proteomes" id="UP000219947"/>
    </source>
</evidence>
<protein>
    <submittedName>
        <fullName evidence="2">Uncharacterized protein</fullName>
    </submittedName>
</protein>
<evidence type="ECO:0000256" key="1">
    <source>
        <dbReference type="SAM" id="Phobius"/>
    </source>
</evidence>
<reference evidence="2" key="1">
    <citation type="submission" date="2017-10" db="EMBL/GenBank/DDBJ databases">
        <title>Kefir isolates.</title>
        <authorList>
            <person name="Kim Y."/>
            <person name="Blasche S."/>
        </authorList>
    </citation>
    <scope>NUCLEOTIDE SEQUENCE [LARGE SCALE GENOMIC DNA]</scope>
    <source>
        <strain evidence="2">OG2-2</strain>
    </source>
</reference>
<dbReference type="Proteomes" id="UP000219947">
    <property type="component" value="Unassembled WGS sequence"/>
</dbReference>
<evidence type="ECO:0000313" key="2">
    <source>
        <dbReference type="EMBL" id="PEN17045.1"/>
    </source>
</evidence>
<keyword evidence="1" id="KW-1133">Transmembrane helix</keyword>
<dbReference type="EMBL" id="PDEV01000001">
    <property type="protein sequence ID" value="PEN17045.1"/>
    <property type="molecule type" value="Genomic_DNA"/>
</dbReference>
<proteinExistence type="predicted"/>
<accession>A0A2A8D7U3</accession>
<organism evidence="2 3">
    <name type="scientific">Rothia dentocariosa</name>
    <dbReference type="NCBI Taxonomy" id="2047"/>
    <lineage>
        <taxon>Bacteria</taxon>
        <taxon>Bacillati</taxon>
        <taxon>Actinomycetota</taxon>
        <taxon>Actinomycetes</taxon>
        <taxon>Micrococcales</taxon>
        <taxon>Micrococcaceae</taxon>
        <taxon>Rothia</taxon>
    </lineage>
</organism>
<feature type="transmembrane region" description="Helical" evidence="1">
    <location>
        <begin position="20"/>
        <end position="42"/>
    </location>
</feature>
<dbReference type="AlphaFoldDB" id="A0A2A8D7U3"/>
<gene>
    <name evidence="2" type="ORF">CRM92_03215</name>
</gene>
<keyword evidence="1" id="KW-0812">Transmembrane</keyword>
<comment type="caution">
    <text evidence="2">The sequence shown here is derived from an EMBL/GenBank/DDBJ whole genome shotgun (WGS) entry which is preliminary data.</text>
</comment>
<keyword evidence="1" id="KW-0472">Membrane</keyword>